<evidence type="ECO:0000256" key="4">
    <source>
        <dbReference type="ARBA" id="ARBA00023242"/>
    </source>
</evidence>
<feature type="domain" description="BZIP" evidence="6">
    <location>
        <begin position="362"/>
        <end position="407"/>
    </location>
</feature>
<dbReference type="EMBL" id="JAGKQM010000009">
    <property type="protein sequence ID" value="KAH0912250.1"/>
    <property type="molecule type" value="Genomic_DNA"/>
</dbReference>
<dbReference type="InterPro" id="IPR043452">
    <property type="entry name" value="BZIP46-like"/>
</dbReference>
<keyword evidence="3" id="KW-0238">DNA-binding</keyword>
<dbReference type="Proteomes" id="UP000824890">
    <property type="component" value="Unassembled WGS sequence"/>
</dbReference>
<evidence type="ECO:0000259" key="6">
    <source>
        <dbReference type="PROSITE" id="PS50217"/>
    </source>
</evidence>
<reference evidence="7 8" key="1">
    <citation type="submission" date="2021-05" db="EMBL/GenBank/DDBJ databases">
        <title>Genome Assembly of Synthetic Allotetraploid Brassica napus Reveals Homoeologous Exchanges between Subgenomes.</title>
        <authorList>
            <person name="Davis J.T."/>
        </authorList>
    </citation>
    <scope>NUCLEOTIDE SEQUENCE [LARGE SCALE GENOMIC DNA]</scope>
    <source>
        <strain evidence="8">cv. Da-Ae</strain>
        <tissue evidence="7">Seedling</tissue>
    </source>
</reference>
<accession>A0ABQ8C740</accession>
<feature type="region of interest" description="Disordered" evidence="5">
    <location>
        <begin position="611"/>
        <end position="632"/>
    </location>
</feature>
<dbReference type="Gene3D" id="1.10.510.10">
    <property type="entry name" value="Transferase(Phosphotransferase) domain 1"/>
    <property type="match status" value="1"/>
</dbReference>
<comment type="caution">
    <text evidence="7">The sequence shown here is derived from an EMBL/GenBank/DDBJ whole genome shotgun (WGS) entry which is preliminary data.</text>
</comment>
<dbReference type="SMART" id="SM00338">
    <property type="entry name" value="BRLZ"/>
    <property type="match status" value="2"/>
</dbReference>
<proteinExistence type="predicted"/>
<dbReference type="PROSITE" id="PS00036">
    <property type="entry name" value="BZIP_BASIC"/>
    <property type="match status" value="2"/>
</dbReference>
<evidence type="ECO:0000256" key="1">
    <source>
        <dbReference type="ARBA" id="ARBA00004123"/>
    </source>
</evidence>
<keyword evidence="8" id="KW-1185">Reference proteome</keyword>
<feature type="compositionally biased region" description="Gly residues" evidence="5">
    <location>
        <begin position="16"/>
        <end position="26"/>
    </location>
</feature>
<feature type="region of interest" description="Disordered" evidence="5">
    <location>
        <begin position="776"/>
        <end position="802"/>
    </location>
</feature>
<dbReference type="PROSITE" id="PS50217">
    <property type="entry name" value="BZIP"/>
    <property type="match status" value="2"/>
</dbReference>
<name>A0ABQ8C740_BRANA</name>
<evidence type="ECO:0000313" key="7">
    <source>
        <dbReference type="EMBL" id="KAH0912250.1"/>
    </source>
</evidence>
<dbReference type="Gene3D" id="1.20.5.170">
    <property type="match status" value="2"/>
</dbReference>
<protein>
    <recommendedName>
        <fullName evidence="6">BZIP domain-containing protein</fullName>
    </recommendedName>
</protein>
<feature type="region of interest" description="Disordered" evidence="5">
    <location>
        <begin position="1"/>
        <end position="42"/>
    </location>
</feature>
<evidence type="ECO:0000256" key="3">
    <source>
        <dbReference type="ARBA" id="ARBA00023125"/>
    </source>
</evidence>
<dbReference type="PANTHER" id="PTHR22952:SF385">
    <property type="entry name" value="ABSCISIC ACID-INSENSITIVE 5-LIKE PROTEIN 2"/>
    <property type="match status" value="1"/>
</dbReference>
<evidence type="ECO:0000256" key="2">
    <source>
        <dbReference type="ARBA" id="ARBA00022553"/>
    </source>
</evidence>
<evidence type="ECO:0000256" key="5">
    <source>
        <dbReference type="SAM" id="MobiDB-lite"/>
    </source>
</evidence>
<sequence>MPTGYGTQPMTPGSIPGYGGQPGLQGGYQTPPPGQGGAGRGQHGVGHYSSYMGQYQCFNIGLGRLSTVTWFGGKTYPSLLSSLEAEAAAAVKDPIKPRLQKLHKIYSGAMAKFEASFPIRFALLGCCIPSWLSQMIDRKRNYVCSQLQHSCGIHLHSIASDAACNPQHPFRLLQRVDFDALFLCCIGMDSQRGVVEEARSHQSLNRQGSLYSLTLDEVQTHLGSSGKALGSMNLDELLKSGSLTLPRDLSKKTVEEVWKDIQQDKNGGGSGHERRDKQPTLGEMTLEDLLLKAGVVTETVPGSNHGNGSAGMEQNITQVAPWVQYHQLPSMPQPQSFMPYPVADMQAMVSQSSLMGVVEKTVERKQKRMIKNRESAARSRARKQAYTHELEIKVSRLEEENERLRRQKRFGASLLAIVVTFVTGSHDCSMRRWDRTEEPFFLEVALMQLKSLHFFIRPCLSHIHLLRSCSTRKLSDFGLARDCPKGETSYVITRVMGTFGYAAPQYVSTYRDARRFSRNGMDSHREARSHQSLNRQGSLYSLTLDEVQTHLGSSGKALGSMNLDELLKSVCSVDGNQPSSLAAHEGLSRQGSLTLPRDLSKKTVEEVWKDIQQDKNGGGSGHERRDKQPTLGEMTLEDLLLKAGVVTETVPGSNHGNGSAGMEQNIAQVAPWVQYHQLPSMPQPQSFMPYPVADMQAMVSQSSLMGGLSDTQTPGRKRVASGEVVEKTVERKQKRMIKNRESAARSRARKQAYTHELEIKVSRLEEENERLRRQKEVEKILPSAPPPLDPKRQLRRTSSAPF</sequence>
<dbReference type="CDD" id="cd14707">
    <property type="entry name" value="bZIP_plant_BZIP46"/>
    <property type="match status" value="2"/>
</dbReference>
<dbReference type="SUPFAM" id="SSF57959">
    <property type="entry name" value="Leucine zipper domain"/>
    <property type="match status" value="2"/>
</dbReference>
<organism evidence="7 8">
    <name type="scientific">Brassica napus</name>
    <name type="common">Rape</name>
    <dbReference type="NCBI Taxonomy" id="3708"/>
    <lineage>
        <taxon>Eukaryota</taxon>
        <taxon>Viridiplantae</taxon>
        <taxon>Streptophyta</taxon>
        <taxon>Embryophyta</taxon>
        <taxon>Tracheophyta</taxon>
        <taxon>Spermatophyta</taxon>
        <taxon>Magnoliopsida</taxon>
        <taxon>eudicotyledons</taxon>
        <taxon>Gunneridae</taxon>
        <taxon>Pentapetalae</taxon>
        <taxon>rosids</taxon>
        <taxon>malvids</taxon>
        <taxon>Brassicales</taxon>
        <taxon>Brassicaceae</taxon>
        <taxon>Brassiceae</taxon>
        <taxon>Brassica</taxon>
    </lineage>
</organism>
<dbReference type="InterPro" id="IPR004827">
    <property type="entry name" value="bZIP"/>
</dbReference>
<comment type="subcellular location">
    <subcellularLocation>
        <location evidence="1">Nucleus</location>
    </subcellularLocation>
</comment>
<dbReference type="InterPro" id="IPR011009">
    <property type="entry name" value="Kinase-like_dom_sf"/>
</dbReference>
<evidence type="ECO:0000313" key="8">
    <source>
        <dbReference type="Proteomes" id="UP000824890"/>
    </source>
</evidence>
<feature type="region of interest" description="Disordered" evidence="5">
    <location>
        <begin position="261"/>
        <end position="281"/>
    </location>
</feature>
<keyword evidence="2" id="KW-0597">Phosphoprotein</keyword>
<dbReference type="Pfam" id="PF00170">
    <property type="entry name" value="bZIP_1"/>
    <property type="match status" value="2"/>
</dbReference>
<dbReference type="PANTHER" id="PTHR22952">
    <property type="entry name" value="CAMP-RESPONSE ELEMENT BINDING PROTEIN-RELATED"/>
    <property type="match status" value="1"/>
</dbReference>
<feature type="domain" description="BZIP" evidence="6">
    <location>
        <begin position="729"/>
        <end position="774"/>
    </location>
</feature>
<keyword evidence="4" id="KW-0539">Nucleus</keyword>
<gene>
    <name evidence="7" type="ORF">HID58_035571</name>
</gene>
<dbReference type="InterPro" id="IPR046347">
    <property type="entry name" value="bZIP_sf"/>
</dbReference>
<feature type="compositionally biased region" description="Polar residues" evidence="5">
    <location>
        <begin position="1"/>
        <end position="11"/>
    </location>
</feature>
<dbReference type="SUPFAM" id="SSF56112">
    <property type="entry name" value="Protein kinase-like (PK-like)"/>
    <property type="match status" value="1"/>
</dbReference>